<dbReference type="SUPFAM" id="SSF51735">
    <property type="entry name" value="NAD(P)-binding Rossmann-fold domains"/>
    <property type="match status" value="1"/>
</dbReference>
<protein>
    <recommendedName>
        <fullName evidence="4 6">dTDP-4-dehydrorhamnose reductase</fullName>
        <ecNumber evidence="3 6">1.1.1.133</ecNumber>
    </recommendedName>
</protein>
<dbReference type="GO" id="GO:0019305">
    <property type="term" value="P:dTDP-rhamnose biosynthetic process"/>
    <property type="evidence" value="ECO:0007669"/>
    <property type="project" value="UniProtKB-UniPathway"/>
</dbReference>
<dbReference type="InterPro" id="IPR005913">
    <property type="entry name" value="dTDP_dehydrorham_reduct"/>
</dbReference>
<comment type="function">
    <text evidence="6">Catalyzes the reduction of dTDP-6-deoxy-L-lyxo-4-hexulose to yield dTDP-L-rhamnose.</text>
</comment>
<dbReference type="Gene3D" id="3.40.50.720">
    <property type="entry name" value="NAD(P)-binding Rossmann-like Domain"/>
    <property type="match status" value="1"/>
</dbReference>
<comment type="cofactor">
    <cofactor evidence="6">
        <name>Mg(2+)</name>
        <dbReference type="ChEBI" id="CHEBI:18420"/>
    </cofactor>
    <text evidence="6">Binds 1 Mg(2+) ion per monomer.</text>
</comment>
<dbReference type="InterPro" id="IPR029903">
    <property type="entry name" value="RmlD-like-bd"/>
</dbReference>
<evidence type="ECO:0000259" key="7">
    <source>
        <dbReference type="Pfam" id="PF04321"/>
    </source>
</evidence>
<reference evidence="8 9" key="1">
    <citation type="submission" date="2020-03" db="EMBL/GenBank/DDBJ databases">
        <title>Complete genome sequence of Shewanella sp.</title>
        <authorList>
            <person name="Kim Y.-S."/>
            <person name="Kim S.-J."/>
            <person name="Jung H.-K."/>
            <person name="Kim K.-H."/>
        </authorList>
    </citation>
    <scope>NUCLEOTIDE SEQUENCE [LARGE SCALE GENOMIC DNA]</scope>
    <source>
        <strain evidence="8 9">PN3F2</strain>
    </source>
</reference>
<evidence type="ECO:0000256" key="4">
    <source>
        <dbReference type="ARBA" id="ARBA00017099"/>
    </source>
</evidence>
<feature type="domain" description="RmlD-like substrate binding" evidence="7">
    <location>
        <begin position="1"/>
        <end position="294"/>
    </location>
</feature>
<sequence>MKILITGKGGQLASELQDTLPSSYQAVFLDSNELDITLFDQVALMVETHKPVIIINAAAYTAVDKAETEQKAAYAVNDIGTKNLAQVASDKGIGLIHVSTDFVFNGNHFKPYTPEDVPSPISVYGDSKLKGEQKLLTCMPTNAVIVRTAWVYSKYGNNFVKTMLGLMNDRDELGIVYDQVGTPTWARGLALMIWGIIDEYFANSSGTTKASQIVHWTDAGVTSWYDFAVAIHEYAHKHGLLNKNVVIKPIEAKSYPTPASRPCYSVLNKSSAESLCKIESKHWQQQLELMIKSLAKIS</sequence>
<evidence type="ECO:0000256" key="6">
    <source>
        <dbReference type="RuleBase" id="RU364082"/>
    </source>
</evidence>
<evidence type="ECO:0000256" key="1">
    <source>
        <dbReference type="ARBA" id="ARBA00004781"/>
    </source>
</evidence>
<evidence type="ECO:0000256" key="5">
    <source>
        <dbReference type="ARBA" id="ARBA00048200"/>
    </source>
</evidence>
<dbReference type="RefSeq" id="WP_167678611.1">
    <property type="nucleotide sequence ID" value="NZ_CP050313.1"/>
</dbReference>
<dbReference type="InterPro" id="IPR036291">
    <property type="entry name" value="NAD(P)-bd_dom_sf"/>
</dbReference>
<dbReference type="EC" id="1.1.1.133" evidence="3 6"/>
<dbReference type="NCBIfam" id="TIGR01214">
    <property type="entry name" value="rmlD"/>
    <property type="match status" value="1"/>
</dbReference>
<dbReference type="UniPathway" id="UPA00281"/>
<dbReference type="Gene3D" id="3.90.25.10">
    <property type="entry name" value="UDP-galactose 4-epimerase, domain 1"/>
    <property type="match status" value="1"/>
</dbReference>
<comment type="catalytic activity">
    <reaction evidence="5 6">
        <text>dTDP-beta-L-rhamnose + NADP(+) = dTDP-4-dehydro-beta-L-rhamnose + NADPH + H(+)</text>
        <dbReference type="Rhea" id="RHEA:21796"/>
        <dbReference type="ChEBI" id="CHEBI:15378"/>
        <dbReference type="ChEBI" id="CHEBI:57510"/>
        <dbReference type="ChEBI" id="CHEBI:57783"/>
        <dbReference type="ChEBI" id="CHEBI:58349"/>
        <dbReference type="ChEBI" id="CHEBI:62830"/>
        <dbReference type="EC" id="1.1.1.133"/>
    </reaction>
</comment>
<keyword evidence="6 8" id="KW-0560">Oxidoreductase</keyword>
<dbReference type="Pfam" id="PF04321">
    <property type="entry name" value="RmlD_sub_bind"/>
    <property type="match status" value="1"/>
</dbReference>
<dbReference type="CDD" id="cd05254">
    <property type="entry name" value="dTDP_HR_like_SDR_e"/>
    <property type="match status" value="1"/>
</dbReference>
<dbReference type="GO" id="GO:0008831">
    <property type="term" value="F:dTDP-4-dehydrorhamnose reductase activity"/>
    <property type="evidence" value="ECO:0007669"/>
    <property type="project" value="UniProtKB-EC"/>
</dbReference>
<gene>
    <name evidence="8" type="primary">rfbD</name>
    <name evidence="8" type="ORF">HBH39_12085</name>
</gene>
<dbReference type="AlphaFoldDB" id="A0A6G9QLY9"/>
<dbReference type="Proteomes" id="UP000502608">
    <property type="component" value="Chromosome"/>
</dbReference>
<dbReference type="GO" id="GO:0009243">
    <property type="term" value="P:O antigen biosynthetic process"/>
    <property type="evidence" value="ECO:0007669"/>
    <property type="project" value="UniProtKB-UniPathway"/>
</dbReference>
<keyword evidence="9" id="KW-1185">Reference proteome</keyword>
<dbReference type="PANTHER" id="PTHR10491:SF4">
    <property type="entry name" value="METHIONINE ADENOSYLTRANSFERASE 2 SUBUNIT BETA"/>
    <property type="match status" value="1"/>
</dbReference>
<dbReference type="GO" id="GO:0005829">
    <property type="term" value="C:cytosol"/>
    <property type="evidence" value="ECO:0007669"/>
    <property type="project" value="TreeGrafter"/>
</dbReference>
<dbReference type="EMBL" id="CP050313">
    <property type="protein sequence ID" value="QIR15133.1"/>
    <property type="molecule type" value="Genomic_DNA"/>
</dbReference>
<evidence type="ECO:0000256" key="3">
    <source>
        <dbReference type="ARBA" id="ARBA00012929"/>
    </source>
</evidence>
<dbReference type="UniPathway" id="UPA00124"/>
<comment type="pathway">
    <text evidence="1 6">Carbohydrate biosynthesis; dTDP-L-rhamnose biosynthesis.</text>
</comment>
<dbReference type="KEGG" id="saes:HBH39_12085"/>
<evidence type="ECO:0000313" key="8">
    <source>
        <dbReference type="EMBL" id="QIR15133.1"/>
    </source>
</evidence>
<proteinExistence type="inferred from homology"/>
<evidence type="ECO:0000256" key="2">
    <source>
        <dbReference type="ARBA" id="ARBA00010944"/>
    </source>
</evidence>
<organism evidence="8 9">
    <name type="scientific">Shewanella aestuarii</name>
    <dbReference type="NCBI Taxonomy" id="1028752"/>
    <lineage>
        <taxon>Bacteria</taxon>
        <taxon>Pseudomonadati</taxon>
        <taxon>Pseudomonadota</taxon>
        <taxon>Gammaproteobacteria</taxon>
        <taxon>Alteromonadales</taxon>
        <taxon>Shewanellaceae</taxon>
        <taxon>Shewanella</taxon>
    </lineage>
</organism>
<accession>A0A6G9QLY9</accession>
<evidence type="ECO:0000313" key="9">
    <source>
        <dbReference type="Proteomes" id="UP000502608"/>
    </source>
</evidence>
<name>A0A6G9QLY9_9GAMM</name>
<comment type="similarity">
    <text evidence="2 6">Belongs to the dTDP-4-dehydrorhamnose reductase family.</text>
</comment>
<keyword evidence="6" id="KW-0521">NADP</keyword>
<dbReference type="PANTHER" id="PTHR10491">
    <property type="entry name" value="DTDP-4-DEHYDRORHAMNOSE REDUCTASE"/>
    <property type="match status" value="1"/>
</dbReference>